<dbReference type="Gramene" id="rna-AYBTSS11_LOCUS29371">
    <property type="protein sequence ID" value="CAJ1977220.1"/>
    <property type="gene ID" value="gene-AYBTSS11_LOCUS29371"/>
</dbReference>
<evidence type="ECO:0000313" key="2">
    <source>
        <dbReference type="Proteomes" id="UP001189624"/>
    </source>
</evidence>
<protein>
    <submittedName>
        <fullName evidence="1">Uncharacterized protein</fullName>
    </submittedName>
</protein>
<dbReference type="EMBL" id="OY731407">
    <property type="protein sequence ID" value="CAJ1977220.1"/>
    <property type="molecule type" value="Genomic_DNA"/>
</dbReference>
<dbReference type="Proteomes" id="UP001189624">
    <property type="component" value="Chromosome 10"/>
</dbReference>
<organism evidence="1 2">
    <name type="scientific">Sphenostylis stenocarpa</name>
    <dbReference type="NCBI Taxonomy" id="92480"/>
    <lineage>
        <taxon>Eukaryota</taxon>
        <taxon>Viridiplantae</taxon>
        <taxon>Streptophyta</taxon>
        <taxon>Embryophyta</taxon>
        <taxon>Tracheophyta</taxon>
        <taxon>Spermatophyta</taxon>
        <taxon>Magnoliopsida</taxon>
        <taxon>eudicotyledons</taxon>
        <taxon>Gunneridae</taxon>
        <taxon>Pentapetalae</taxon>
        <taxon>rosids</taxon>
        <taxon>fabids</taxon>
        <taxon>Fabales</taxon>
        <taxon>Fabaceae</taxon>
        <taxon>Papilionoideae</taxon>
        <taxon>50 kb inversion clade</taxon>
        <taxon>NPAAA clade</taxon>
        <taxon>indigoferoid/millettioid clade</taxon>
        <taxon>Phaseoleae</taxon>
        <taxon>Sphenostylis</taxon>
    </lineage>
</organism>
<sequence length="90" mass="10092">MVYRSKMRPPLGGLISIVSPHTRRRHVSVSQRVLEEVIAWEEGSVVETANTEVHVGGKLPNYQNRFYADFGWAGPQSTDTHINCPNVAFV</sequence>
<name>A0AA86W2D4_9FABA</name>
<evidence type="ECO:0000313" key="1">
    <source>
        <dbReference type="EMBL" id="CAJ1977220.1"/>
    </source>
</evidence>
<accession>A0AA86W2D4</accession>
<proteinExistence type="predicted"/>
<gene>
    <name evidence="1" type="ORF">AYBTSS11_LOCUS29371</name>
</gene>
<keyword evidence="2" id="KW-1185">Reference proteome</keyword>
<reference evidence="1" key="1">
    <citation type="submission" date="2023-10" db="EMBL/GenBank/DDBJ databases">
        <authorList>
            <person name="Domelevo Entfellner J.-B."/>
        </authorList>
    </citation>
    <scope>NUCLEOTIDE SEQUENCE</scope>
</reference>
<dbReference type="AlphaFoldDB" id="A0AA86W2D4"/>